<dbReference type="InterPro" id="IPR001360">
    <property type="entry name" value="Glyco_hydro_1"/>
</dbReference>
<reference evidence="5 6" key="1">
    <citation type="submission" date="2008-12" db="EMBL/GenBank/DDBJ databases">
        <authorList>
            <person name="Fulton L."/>
            <person name="Clifton S."/>
            <person name="Fulton B."/>
            <person name="Xu J."/>
            <person name="Minx P."/>
            <person name="Pepin K.H."/>
            <person name="Johnson M."/>
            <person name="Bhonagiri V."/>
            <person name="Nash W.E."/>
            <person name="Mardis E.R."/>
            <person name="Wilson R.K."/>
        </authorList>
    </citation>
    <scope>NUCLEOTIDE SEQUENCE [LARGE SCALE GENOMIC DNA]</scope>
    <source>
        <strain evidence="5 6">DSM 12042</strain>
    </source>
</reference>
<gene>
    <name evidence="5" type="ORF">HOLDEFILI_00093</name>
</gene>
<dbReference type="SUPFAM" id="SSF51445">
    <property type="entry name" value="(Trans)glycosidases"/>
    <property type="match status" value="1"/>
</dbReference>
<dbReference type="Gene3D" id="3.20.20.80">
    <property type="entry name" value="Glycosidases"/>
    <property type="match status" value="1"/>
</dbReference>
<name>B9Y2R7_9FIRM</name>
<dbReference type="AlphaFoldDB" id="B9Y2R7"/>
<dbReference type="PANTHER" id="PTHR10353">
    <property type="entry name" value="GLYCOSYL HYDROLASE"/>
    <property type="match status" value="1"/>
</dbReference>
<sequence length="486" mass="56040">MNKEEAMKHGFPDNFLWGGAIAANQAEGAWNEGGKGLSVPDVDWHNPHLVRGGKRDADSEMTSIRLNELLAIEEDWQFPKRSGIDFYHTYKDDLALMKQLGLKAFRTSINWARIYPNGDDAQPNEEGLQFYDDLIDTIVASGMEPIITLFHYELPLKLVTEYGGWRDKRLIEFYARFARTCFERYRGKVKYWILINQINLIYVESFNSLGILCDQADNLEEAKYQAIHNQFVACSLATKLGREMDPEFKLGMMISDHNCYPETASPEDVFSTLQKNQMSQFFYGDVRIRGQYPGYALRYFEDHQLNIAMTEEELDLIHSYTADYMAFSYYYSRMNSAVHNTADLNDISRNPLLPASIWGWCVDPLGLRNSLNVYYDRYQLPLMIAENGLGALDELKAGTVEDDYRIDYLRAHLKAIKEAIRDGVEVFAYCAWGPIDIVSCTTNEMSKRYGFVYVDLNDDGTGSRKRFKKKSFDWYKRVIETNGADL</sequence>
<evidence type="ECO:0000313" key="6">
    <source>
        <dbReference type="Proteomes" id="UP000005950"/>
    </source>
</evidence>
<dbReference type="GO" id="GO:0005829">
    <property type="term" value="C:cytosol"/>
    <property type="evidence" value="ECO:0007669"/>
    <property type="project" value="TreeGrafter"/>
</dbReference>
<dbReference type="STRING" id="545696.HOLDEFILI_00093"/>
<comment type="similarity">
    <text evidence="1 4">Belongs to the glycosyl hydrolase 1 family.</text>
</comment>
<dbReference type="Pfam" id="PF00232">
    <property type="entry name" value="Glyco_hydro_1"/>
    <property type="match status" value="1"/>
</dbReference>
<keyword evidence="3" id="KW-0326">Glycosidase</keyword>
<organism evidence="5 6">
    <name type="scientific">Holdemania filiformis DSM 12042</name>
    <dbReference type="NCBI Taxonomy" id="545696"/>
    <lineage>
        <taxon>Bacteria</taxon>
        <taxon>Bacillati</taxon>
        <taxon>Bacillota</taxon>
        <taxon>Erysipelotrichia</taxon>
        <taxon>Erysipelotrichales</taxon>
        <taxon>Erysipelotrichaceae</taxon>
        <taxon>Holdemania</taxon>
    </lineage>
</organism>
<dbReference type="PRINTS" id="PR00131">
    <property type="entry name" value="GLHYDRLASE1"/>
</dbReference>
<dbReference type="GO" id="GO:0016052">
    <property type="term" value="P:carbohydrate catabolic process"/>
    <property type="evidence" value="ECO:0007669"/>
    <property type="project" value="TreeGrafter"/>
</dbReference>
<evidence type="ECO:0000256" key="3">
    <source>
        <dbReference type="ARBA" id="ARBA00023295"/>
    </source>
</evidence>
<proteinExistence type="inferred from homology"/>
<evidence type="ECO:0000256" key="2">
    <source>
        <dbReference type="ARBA" id="ARBA00022801"/>
    </source>
</evidence>
<comment type="caution">
    <text evidence="5">The sequence shown here is derived from an EMBL/GenBank/DDBJ whole genome shotgun (WGS) entry which is preliminary data.</text>
</comment>
<dbReference type="PROSITE" id="PS00653">
    <property type="entry name" value="GLYCOSYL_HYDROL_F1_2"/>
    <property type="match status" value="1"/>
</dbReference>
<dbReference type="eggNOG" id="COG2723">
    <property type="taxonomic scope" value="Bacteria"/>
</dbReference>
<dbReference type="Proteomes" id="UP000005950">
    <property type="component" value="Unassembled WGS sequence"/>
</dbReference>
<evidence type="ECO:0000256" key="1">
    <source>
        <dbReference type="ARBA" id="ARBA00010838"/>
    </source>
</evidence>
<dbReference type="HOGENOM" id="CLU_001859_0_2_9"/>
<protein>
    <submittedName>
        <fullName evidence="5">Glycosyl hydrolase, family 1</fullName>
    </submittedName>
</protein>
<dbReference type="GO" id="GO:0008422">
    <property type="term" value="F:beta-glucosidase activity"/>
    <property type="evidence" value="ECO:0007669"/>
    <property type="project" value="TreeGrafter"/>
</dbReference>
<dbReference type="PANTHER" id="PTHR10353:SF122">
    <property type="entry name" value="6-PHOSPHO-BETA-GLUCOSIDASE ASCB-RELATED"/>
    <property type="match status" value="1"/>
</dbReference>
<evidence type="ECO:0000313" key="5">
    <source>
        <dbReference type="EMBL" id="EEF69698.1"/>
    </source>
</evidence>
<accession>B9Y2R7</accession>
<dbReference type="InterPro" id="IPR033132">
    <property type="entry name" value="GH_1_N_CS"/>
</dbReference>
<reference evidence="5 6" key="2">
    <citation type="submission" date="2009-02" db="EMBL/GenBank/DDBJ databases">
        <title>Draft genome sequence of Holdemania filiformis DSM 12042.</title>
        <authorList>
            <person name="Sudarsanam P."/>
            <person name="Ley R."/>
            <person name="Guruge J."/>
            <person name="Turnbaugh P.J."/>
            <person name="Mahowald M."/>
            <person name="Liep D."/>
            <person name="Gordon J."/>
        </authorList>
    </citation>
    <scope>NUCLEOTIDE SEQUENCE [LARGE SCALE GENOMIC DNA]</scope>
    <source>
        <strain evidence="5 6">DSM 12042</strain>
    </source>
</reference>
<dbReference type="FunFam" id="3.20.20.80:FF:000004">
    <property type="entry name" value="Beta-glucosidase 6-phospho-beta-glucosidase"/>
    <property type="match status" value="1"/>
</dbReference>
<evidence type="ECO:0000256" key="4">
    <source>
        <dbReference type="RuleBase" id="RU003690"/>
    </source>
</evidence>
<dbReference type="InterPro" id="IPR017853">
    <property type="entry name" value="GH"/>
</dbReference>
<dbReference type="EMBL" id="ACCF01000005">
    <property type="protein sequence ID" value="EEF69698.1"/>
    <property type="molecule type" value="Genomic_DNA"/>
</dbReference>
<keyword evidence="2 5" id="KW-0378">Hydrolase</keyword>